<keyword evidence="6" id="KW-1185">Reference proteome</keyword>
<dbReference type="SMART" id="SM01411">
    <property type="entry name" value="Ephrin_rec_like"/>
    <property type="match status" value="6"/>
</dbReference>
<reference evidence="5 6" key="1">
    <citation type="submission" date="2024-10" db="EMBL/GenBank/DDBJ databases">
        <title>Updated reference genomes for cyclostephanoid diatoms.</title>
        <authorList>
            <person name="Roberts W.R."/>
            <person name="Alverson A.J."/>
        </authorList>
    </citation>
    <scope>NUCLEOTIDE SEQUENCE [LARGE SCALE GENOMIC DNA]</scope>
    <source>
        <strain evidence="5 6">AJA010-31</strain>
    </source>
</reference>
<keyword evidence="2" id="KW-1133">Transmembrane helix</keyword>
<feature type="domain" description="IPT/TIG" evidence="4">
    <location>
        <begin position="2795"/>
        <end position="2879"/>
    </location>
</feature>
<feature type="transmembrane region" description="Helical" evidence="2">
    <location>
        <begin position="5597"/>
        <end position="5617"/>
    </location>
</feature>
<dbReference type="PANTHER" id="PTHR46769">
    <property type="entry name" value="POLYCYSTIC KIDNEY AND HEPATIC DISEASE 1 (AUTOSOMAL RECESSIVE)-LIKE 1"/>
    <property type="match status" value="1"/>
</dbReference>
<feature type="domain" description="IPT/TIG" evidence="4">
    <location>
        <begin position="120"/>
        <end position="206"/>
    </location>
</feature>
<feature type="domain" description="IPT/TIG" evidence="4">
    <location>
        <begin position="473"/>
        <end position="558"/>
    </location>
</feature>
<feature type="domain" description="IPT/TIG" evidence="4">
    <location>
        <begin position="1459"/>
        <end position="1545"/>
    </location>
</feature>
<feature type="transmembrane region" description="Helical" evidence="2">
    <location>
        <begin position="5863"/>
        <end position="5885"/>
    </location>
</feature>
<dbReference type="CDD" id="cd00603">
    <property type="entry name" value="IPT_PCSR"/>
    <property type="match status" value="5"/>
</dbReference>
<feature type="domain" description="IPT/TIG" evidence="4">
    <location>
        <begin position="2616"/>
        <end position="2706"/>
    </location>
</feature>
<evidence type="ECO:0000256" key="1">
    <source>
        <dbReference type="ARBA" id="ARBA00022729"/>
    </source>
</evidence>
<feature type="domain" description="IPT/TIG" evidence="4">
    <location>
        <begin position="2075"/>
        <end position="2160"/>
    </location>
</feature>
<feature type="domain" description="IPT/TIG" evidence="4">
    <location>
        <begin position="3804"/>
        <end position="3893"/>
    </location>
</feature>
<feature type="transmembrane region" description="Helical" evidence="2">
    <location>
        <begin position="5431"/>
        <end position="5454"/>
    </location>
</feature>
<feature type="transmembrane region" description="Helical" evidence="2">
    <location>
        <begin position="5475"/>
        <end position="5501"/>
    </location>
</feature>
<dbReference type="InterPro" id="IPR013783">
    <property type="entry name" value="Ig-like_fold"/>
</dbReference>
<dbReference type="InterPro" id="IPR014756">
    <property type="entry name" value="Ig_E-set"/>
</dbReference>
<feature type="domain" description="IPT/TIG" evidence="4">
    <location>
        <begin position="1811"/>
        <end position="1895"/>
    </location>
</feature>
<dbReference type="InterPro" id="IPR052387">
    <property type="entry name" value="Fibrocystin"/>
</dbReference>
<feature type="domain" description="IPT/TIG" evidence="4">
    <location>
        <begin position="1283"/>
        <end position="1370"/>
    </location>
</feature>
<evidence type="ECO:0000259" key="4">
    <source>
        <dbReference type="SMART" id="SM00429"/>
    </source>
</evidence>
<feature type="domain" description="IPT/TIG" evidence="4">
    <location>
        <begin position="3342"/>
        <end position="3435"/>
    </location>
</feature>
<dbReference type="PANTHER" id="PTHR46769:SF2">
    <property type="entry name" value="FIBROCYSTIN-L ISOFORM 2 PRECURSOR-RELATED"/>
    <property type="match status" value="1"/>
</dbReference>
<feature type="domain" description="IPT/TIG" evidence="4">
    <location>
        <begin position="3627"/>
        <end position="3713"/>
    </location>
</feature>
<evidence type="ECO:0000313" key="5">
    <source>
        <dbReference type="EMBL" id="KAL3784551.1"/>
    </source>
</evidence>
<dbReference type="InterPro" id="IPR002909">
    <property type="entry name" value="IPT_dom"/>
</dbReference>
<feature type="transmembrane region" description="Helical" evidence="2">
    <location>
        <begin position="5788"/>
        <end position="5806"/>
    </location>
</feature>
<dbReference type="SUPFAM" id="SSF81296">
    <property type="entry name" value="E set domains"/>
    <property type="match status" value="36"/>
</dbReference>
<feature type="domain" description="IPT/TIG" evidence="4">
    <location>
        <begin position="3153"/>
        <end position="3242"/>
    </location>
</feature>
<sequence>MRRFLSAAGVIWAAGIADGAAAAAQNKLELNFLLPQMGSISGGYTINVYGNGFENRTDYRCVFRELAGGASASTNATFISQEKLTCDVPSVQKPAQSKIHVGVDGNEDLTNGIPFDFIDHANITSMEPQIGPSSGRTVVKLNGWGFVGSNRLECNFGSLSVPVSWISTQQLECVAPSRVDGLDTVNVDLRLNGAKFSSNHVEFKYYNDPVVSTINPWIGTARGGTTVTITGSDFVASNISCRFGETTVAGRYNNPNAISCVAPPQFDGPVSLTVSISFNGVDYHRSPVDYKYLDPEVSSIRPRKGYLFGGTKIHVTGSNFEETDRLACFFESATDSQAITSASFVSPTEMECISPTHEPGVLTVRVSLNGVDVLHNSAYYISSPPVVISSMTPASASTTGLSKVHLFGKEFFNGDSPGCRFGSTLVPAEWVSATVVICKPISLKPPAGYTTVAYTNDGVHFMDADSQFLFIHLPSISNMSPRAGLKSGGDVVRVRVDDLTVLSGWACSFGESVVQAVAISSTELSCKSPPSEDELVPVKLLLKEHDLEVDTGLTFQYYEQLQIDSIYPQSAPVSGGTPVKIAISGLRNDSSYFCVFGGVEVVADILDDSSLICNSPQFSYEEPITVRVKSVHQSVELSVVSNPISFTIYEQPVFTSAHPAIFYAGDLPDIKISGSGFLDLSHMKCRINYQSIEVIWMSVGNVVCLLSRVSLDYIGSTQLFFSPNGVDFVDTRVKLRVLPELVAASIEPSSGSTLGGITIAVTGESFHGSLRYSCHFGDDAVEARFISSTTLACVTPTAPQPESRLFRLCADDRDCVGNNITYTFVEPLGLIRVEPRRGLLEGGETVKVETNRMLSSQSYCWFGEDRVTMNLQNGTCSCVSPPFASESDTTQVVEFRVSTDGHHLSRESFFFIYHPAPRVEQCPAETNSTQNKNYAESFGVTNISPTMLVRGSPHSTLFVEGRNLLDGDKFPIASCQIGSSNASARMLVNDSDAFRCDFAELPPAGLYPVRFFSQTYGNITAPNGAKVQVIDNPTLNHLEPATIIPREITKFFVTGNNFVDHNLTCHVNEQAYRATFLSSTHILCIVSGADLMATTYQVRVSNDGHFVDASPFLLLQVVVIPYIAELNPPTGLPGSNVTLLGKGFHPLMKCHNGGGVLESRYINSSAIQCVMPLGHSNNNVQLSLALEDRPISNVANFTQVDIRVRSIHPSFGSLSGGTPLTLLLTGDVKYCRFGAAVVPALVATDRAVCTTPPMLKAGSFRVEVGVNERDFVDSDRVFEYILDPIFLHVKPSFGSELGGGSVRLIGSNFASLNSSSTIACYFGETRVIGQLISQEEIVCTTPVLKPGQYNIHVSFNGVDRIDTTLQFQARLQMTTVFARPSFGSMTGGSTIKIFGTNFRRDDNLSCKFGERVVTAKYIGPNVLECITSSHETAEAVELGVISESGDISFVENGFHYIAPFEVNSLNPDNGPIKGGTLVSLMGSGFKQAQDQILCDFGGSTVIARVISDHKLTCITPSAMSPGEINVSVLHGADIFTVVSQRFSFDEGVLLDGAQTDILSSARDYHLAVFGSFMKQKRDLACKLESEGNMTAWLEATFVSEVEMICMLSQGLPPKEYKLSVTHNGQDFSSSIAIRVVDPFKLHYTEPSIGLSGITTSVLLFGRGFEDFNGISCLLNDTHIATAHVLNSEEIRCSLPSNALAGDVSISLALDGIPVSNEHNFTFVELRVDSVHPTFGGTDGGTPVVIGLEKIGSDAVSHCKFGNVVVSASTTVNDQLVCVSPPAAEPGQVSLGLSLNGRDFETISQFFEYHSPVKLSSVLPNNGPESGGTLVRLRGANFVNGDRIVCYFGEHNQVNGTWLSESEVDCVAPPLKPAISYVIGISMNGIDKYLSSLYYRSDYELDLAMVIPALGHHGTKLAILGKSFIPADQMMCSFGDLGVMPAVYISPTEINCRIPEVDRAEMISADVRVSLNGVDFSVSSAPFHISPLPEIHSIYPNKGLVSGGAQVSVRGAHFISSNLTSPTCNFGDQSVPASVSSSTKLVCVSPATEDGKEVPFTVTMNGVDKAVVGTTSFVYLPIIKTVSIEPRSGPFTGGTLVTITGADFTESHTLKCHFGDEIVNITILNSEQIQCIAPSHPPGIVSFYVDSFNANVASDLAFEFYMPHQIISAAPTTGPYHGGTLVKIRGRHFRSDVDYTCRFGTSASTARFLSFDSIECNSPSIEEQSMPHEVMMVIADERSNHTHDTLAFTYGPPFVVDRVEPQFTFFDGGSFIAVFGKYLKSNEVWCRFSLNSTSSQVTVEGAFADKGRIDCPTPQYASIQNQTNARVQVSSNAYDWSDSLTFVYVDRPSITKIHPALGVVSGGTRVGITGSNFLQDHELWCNFRGVGSVRAEWESSESLYCTSPPLLSKPLRAAVSLQREDGSPIDDNENHFFQYHRDLSLEKVYPTTGFVTGGSKLTVFGTGFINVDTIYCHFGDQLVNALFVSPTSIECLTPSVHDPRTTELGISLNGMDVVSHRGLTFTYDSQPELERLEPDNVAVVGEYKNQYISIFGTSFVNGTNLRCMFGSYWITAAVFVNESEIKCGLPHNVEPGVYPITISSGGGDISHNSIYFAFVKPALISSIRPSRIQEGFEAVLTISGDNFISSPDLQCRFGEFGQLWTTAAWKSNTSLECMSPPLNLTADGHELIGISNNGGFSVSALVPLEVTARARFLSMYPSHGYTTGGTDISIVLGYLRYVANRQMHCKFGDKVVPAKIARSVISCASPPNERGNVLVSLMIDGEIQPLASGTFEYLDEPLIESVHPWIGSLEGGTVVSLHGSGFKGATHCRFGTHIVPVDASFDDSNVACVSPSVNAARDVLVQITHNGQDFSSPGITFSYRARPALTDLMPSYGGANTMGKTVYISGSNFIPTPSLACRFGTSIIVDATFISDSLMSCKAVPMQIGRVPLAVSLNGVEFVDSDLYYETISLPQISSMHPCVGLSDGNTTVIFNTTALPKTDRLACHFGEKTVQATYLTSNSLSCKAPAVDGFREVMVSISVDGERLYENDEGSIEFQYVDYPLIQSIEPAFGWTVGRTNVTMTVKNMEPFLAHEIECAFGGSKSTGAIRADSGAVVCVSPEFGSFTSPDAPITMSINDGVNIIQIVGSNFRYYPPSVVTDIEPSFGSIQGDTAVKLFGTNFSNINGLRCLFNDSHVYADWISDSEVHCASPAYSGQGEKQLQVHLGIEPNRRLSIASYASFEYVKDPIIRDFYPKFGTVNGGTPVVLNLIYPWKYATDHLSCRFGNSTLTTARLISENDVECISPSKKSALAQQLGQEAIIQLHATHGQRVLSSSEMSFVYHDHIKIHSMEPASGPLGGGTTVKLRVEGLSGVDPSLLTCHFGDDATVPITLCSDELEGSLCECLTPPVNVSRSVLLELGVDGIRDDSSTGQLFAYYESPEISSVNPNVGFMEGGELIRLVGTGFRQSPTLKCLFGGLESDNVLFVTSTELYCTSPLSGNLVALEVRVSNNGVDFSNGMEYKYMHRPDASALSPSVVKWDVKTAITITGKHLRNVTSCRFGLVDRSYPIFDVTDDTISCEVPPASIHLGPAFTSFDVSVSFELENGLVPTGLDVRYEVPIVAELNDIIEPTLTAIEPAYAASVGGSWIVVRGKDFLNRRNLSCMFGDGSAQQVQFVSSSEIRCMTPRQMPGTVSLKVSNGGSADALNTGFDFTFLHDFSITQVVPIFGSVRGGTVINLYGSFPTSDVKAACRFGSFGVVGGEIVSQNHIKCLSPKAPKPDTVELSVSIDGGQNFANSSSWFQYEVEAEVLDLSPSYGYKFTNTTSSVLIAGQNFKDSPNLRCLFGDAPVTARFISNEKVTCSYPPAFDEALGKVPISVFVDGDAKPSTWRHFDYIDPPTITSYEPLFSGTTLPVDQMTVRGAGFRKMIQLFCVFGDVSTRVNVLDSTTLTCPIPSHPPGEVVFDVVDQFSYLSLDFSLEGQPKFNYLPESSIHSIVPMWNSSKSGMLTFIKGSNFDTIGSAALVSLTEDLAVDLSDRALASGHDSFVLEPKDISPATNGTFISNGSSHNLTLCEPGTFQPQSGQNHCLLCPVGFICPIFGMAKPMICPAGFICSGLGLSAPSSPCVAGHYCLEGTKMASPIVDLVTTEWNLDEITGIVTAATVNVGIWDYISRQNPATGSRRIFHPPKHADVKAQQPFPCALGHYCRVGVSSSEHKEDFLTPQPCHQGYFCPRGSISPEGTGACPTGYYCATQDLATPCDVGHFCPGTGNTSPLPCLPGSFSGSLGKSSCDLCEAGYQCDGWGRSAPDLCMAGYVCDHPGISIPEKPCPSGYYCEEGTSTDDPQSLTGKPPLPCPPGLFCLHGVARKDLSLEMGLPSFDMSYPEPCAEGFFCSGNASVPLGNGPCFQGHFCPTLSRYPIQVPPGTYAASGGSIVPTLCLPGTFSPRPGSISCSPCPAGFSCQSYGTFIPRICGPGTYRSKADSIPCNLCPERTYSHETGLTDVSQCLPCLEGRVCGNQGLADVQKSAVCPEGNACGYVTNRASQFDQQCVGGCFCGNETSISDQFSNYCSSGHFCHRGTSAKLSTQSKCMKSHFCALGTPSEHFMTRCPRQTLSSVGAKVIDSCNKSHVAICDKTVASLTNPFDENSYYPLLSGGDDQDDVGEMVVVKKILPFNSQTSNILPWKNETLEVFRSCPAFGTKPTSNASSTDAITVVGRNFRNSTALVCRFRLCRSSKLTYLGKELIFPAACKNDDMESNSSNPVLTKATFVTENRVECQLPEFESLGDYEPISTTSLPKSTAIICMRDWNDNVFLSLECSEKDISTGMCVFEPAIPSFGMRKRIYSLFMPCSNTGAANDSCSNHFNPCLTHQVSVDVSNNGVKFSGDETFLNDDTSVVISSFAVYNLVRNETTAIMDAGEKTSFELLLENDALLCQGSSFTQEGARLSENGWFLSEYMSRVIMSFDWRHIPKYIEFNRHWKLAIYVVPSRCNEAKCSGADRKIQIVENVPCLQPLELPLWFENEAIDKHQMVNLTMLSLDDALFRVEVQIIHGVALPLADFFRRTMTITFEVPNRAHTFGEVKTMRSLSPLISWESTSTPMHYIHGIRYDESIFDQISPPLNLPPRWKSFERGRMLVSMNTTHENQAPTIKDSLESAIKKNKDFWSNPFPSVLTVKKHTDSYFETWHGLSIDTGGNYKYDHESVILPFLPYFSNCREFDSYVPLWAVLESSSQCELPGITTEYPEDWWRRKIPSLPHQDDVKPVGPSSLLDFYPIADFCERRLHCSFEENLPAPDVLPRWFEADTGATLFSIIRDPISYHQYTGRDGVTVGAGDGGGQKFIRNRDAFQNYIPAKVDRSPAFNVEGGCTTACFPRKVTLDISYHQVDVHTKRIVQVKVLYDRFDKDADNDRYELRVKFYALNYQELVIKFAFDRDLFLLLFSQMGIGTVIAAFVYWIVIRVTTRLEEPPSLRVRGFLSRTFPPVLVGVVLGLIPVAAVTSVVYYILKGHEHFGPDTDPEGRRWLLLPTIHLNYSDTDIDPDNLHSTRQGRTGLAFLSMALVSFYYTSRMFVPKKAPKANDVSIVTYNDDITDKTVAWRRSNLIHSSILMSFFLVVIVEWSYWGSFGTYIWEAIIFMKFLSMIVGSLVDAQLGEALLSAPVMTAMGMIQGIVTMSANDFMDFLLSYIVGFGFLILERMYIGPLQADFITWIAKRVEQLGCAIFPEPQLEAQKDLSLEEENNETVEMLVGSVANYSCDALSLLYTPFIMVVIMIFRDEAEIIKMYGIKEADMEYYVLFALSIIPFQFIADALLHNSLELLHGWKILEYLEFCRVRFYQRETWWVGMQDSLDECIEESLRSIDQLCFSSQYYMMSTIHVNAIIYFVIGVEMMVRAKYNLFGDPALIPILGCVIGCSMTVRVLMIWIGQLFGVWRVRSEKRDWHADMQVEKGSNLDQLDDAQTSKDHDLYLMEMKITEETFRYKFLAYNRAYLTQQLPNMLTPRITQRSRPYMINQLARVLGSINADISSDSDGSDYEFEIPHMSVSTRTMARKWLVKSRLLMKLRRLVQPIIQQSRGNECDVCLSRNLLQVETLHSLEHILQMYNREYGMADDDQLDHVLFQRYWRKNQKYQTICLPCRQDRNIRQTDALINDDLERDEPNEMTGLTGGLNESSTRIMEMWYAKATERIHNVPHNIG</sequence>
<keyword evidence="2" id="KW-0812">Transmembrane</keyword>
<evidence type="ECO:0000313" key="6">
    <source>
        <dbReference type="Proteomes" id="UP001530400"/>
    </source>
</evidence>
<feature type="domain" description="IPT/TIG" evidence="4">
    <location>
        <begin position="1724"/>
        <end position="1809"/>
    </location>
</feature>
<gene>
    <name evidence="5" type="ORF">ACHAWO_011427</name>
</gene>
<feature type="domain" description="IPT/TIG" evidence="4">
    <location>
        <begin position="3244"/>
        <end position="3340"/>
    </location>
</feature>
<dbReference type="CDD" id="cd00102">
    <property type="entry name" value="IPT"/>
    <property type="match status" value="22"/>
</dbReference>
<feature type="domain" description="IPT/TIG" evidence="4">
    <location>
        <begin position="2346"/>
        <end position="2435"/>
    </location>
</feature>
<feature type="domain" description="IPT/TIG" evidence="4">
    <location>
        <begin position="3437"/>
        <end position="3522"/>
    </location>
</feature>
<feature type="signal peptide" evidence="3">
    <location>
        <begin position="1"/>
        <end position="22"/>
    </location>
</feature>
<dbReference type="Gene3D" id="2.60.40.10">
    <property type="entry name" value="Immunoglobulins"/>
    <property type="match status" value="41"/>
</dbReference>
<feature type="domain" description="IPT/TIG" evidence="4">
    <location>
        <begin position="385"/>
        <end position="471"/>
    </location>
</feature>
<feature type="domain" description="IPT/TIG" evidence="4">
    <location>
        <begin position="1032"/>
        <end position="1115"/>
    </location>
</feature>
<feature type="domain" description="IPT/TIG" evidence="4">
    <location>
        <begin position="2162"/>
        <end position="2250"/>
    </location>
</feature>
<feature type="domain" description="IPT/TIG" evidence="4">
    <location>
        <begin position="2969"/>
        <end position="3057"/>
    </location>
</feature>
<name>A0ABD3PB31_9STRA</name>
<feature type="domain" description="IPT/TIG" evidence="4">
    <location>
        <begin position="740"/>
        <end position="825"/>
    </location>
</feature>
<feature type="transmembrane region" description="Helical" evidence="2">
    <location>
        <begin position="5544"/>
        <end position="5562"/>
    </location>
</feature>
<feature type="domain" description="IPT/TIG" evidence="4">
    <location>
        <begin position="827"/>
        <end position="914"/>
    </location>
</feature>
<feature type="chain" id="PRO_5044743219" description="IPT/TIG domain-containing protein" evidence="3">
    <location>
        <begin position="23"/>
        <end position="6189"/>
    </location>
</feature>
<feature type="domain" description="IPT/TIG" evidence="4">
    <location>
        <begin position="1987"/>
        <end position="2073"/>
    </location>
</feature>
<dbReference type="Pfam" id="PF01833">
    <property type="entry name" value="TIG"/>
    <property type="match status" value="33"/>
</dbReference>
<dbReference type="SMART" id="SM00429">
    <property type="entry name" value="IPT"/>
    <property type="match status" value="33"/>
</dbReference>
<feature type="domain" description="IPT/TIG" evidence="4">
    <location>
        <begin position="27"/>
        <end position="118"/>
    </location>
</feature>
<feature type="domain" description="IPT/TIG" evidence="4">
    <location>
        <begin position="208"/>
        <end position="293"/>
    </location>
</feature>
<feature type="transmembrane region" description="Helical" evidence="2">
    <location>
        <begin position="5748"/>
        <end position="5768"/>
    </location>
</feature>
<feature type="domain" description="IPT/TIG" evidence="4">
    <location>
        <begin position="2437"/>
        <end position="2523"/>
    </location>
</feature>
<feature type="domain" description="IPT/TIG" evidence="4">
    <location>
        <begin position="1374"/>
        <end position="1457"/>
    </location>
</feature>
<accession>A0ABD3PB31</accession>
<keyword evidence="1 3" id="KW-0732">Signal</keyword>
<feature type="domain" description="IPT/TIG" evidence="4">
    <location>
        <begin position="3895"/>
        <end position="3985"/>
    </location>
</feature>
<dbReference type="Gene3D" id="2.10.50.10">
    <property type="entry name" value="Tumor Necrosis Factor Receptor, subunit A, domain 2"/>
    <property type="match status" value="3"/>
</dbReference>
<feature type="transmembrane region" description="Helical" evidence="2">
    <location>
        <begin position="5897"/>
        <end position="5922"/>
    </location>
</feature>
<feature type="transmembrane region" description="Helical" evidence="2">
    <location>
        <begin position="5676"/>
        <end position="5694"/>
    </location>
</feature>
<protein>
    <recommendedName>
        <fullName evidence="4">IPT/TIG domain-containing protein</fullName>
    </recommendedName>
</protein>
<evidence type="ECO:0000256" key="2">
    <source>
        <dbReference type="SAM" id="Phobius"/>
    </source>
</evidence>
<feature type="domain" description="IPT/TIG" evidence="4">
    <location>
        <begin position="294"/>
        <end position="380"/>
    </location>
</feature>
<evidence type="ECO:0000256" key="3">
    <source>
        <dbReference type="SAM" id="SignalP"/>
    </source>
</evidence>
<dbReference type="Proteomes" id="UP001530400">
    <property type="component" value="Unassembled WGS sequence"/>
</dbReference>
<feature type="domain" description="IPT/TIG" evidence="4">
    <location>
        <begin position="1201"/>
        <end position="1281"/>
    </location>
</feature>
<feature type="domain" description="IPT/TIG" evidence="4">
    <location>
        <begin position="3059"/>
        <end position="3151"/>
    </location>
</feature>
<comment type="caution">
    <text evidence="5">The sequence shown here is derived from an EMBL/GenBank/DDBJ whole genome shotgun (WGS) entry which is preliminary data.</text>
</comment>
<organism evidence="5 6">
    <name type="scientific">Cyclotella atomus</name>
    <dbReference type="NCBI Taxonomy" id="382360"/>
    <lineage>
        <taxon>Eukaryota</taxon>
        <taxon>Sar</taxon>
        <taxon>Stramenopiles</taxon>
        <taxon>Ochrophyta</taxon>
        <taxon>Bacillariophyta</taxon>
        <taxon>Coscinodiscophyceae</taxon>
        <taxon>Thalassiosirophycidae</taxon>
        <taxon>Stephanodiscales</taxon>
        <taxon>Stephanodiscaceae</taxon>
        <taxon>Cyclotella</taxon>
    </lineage>
</organism>
<proteinExistence type="predicted"/>
<feature type="domain" description="IPT/TIG" evidence="4">
    <location>
        <begin position="560"/>
        <end position="649"/>
    </location>
</feature>
<dbReference type="EMBL" id="JALLPJ020000723">
    <property type="protein sequence ID" value="KAL3784551.1"/>
    <property type="molecule type" value="Genomic_DNA"/>
</dbReference>
<keyword evidence="2" id="KW-0472">Membrane</keyword>
<feature type="domain" description="IPT/TIG" evidence="4">
    <location>
        <begin position="3715"/>
        <end position="3802"/>
    </location>
</feature>